<evidence type="ECO:0000313" key="3">
    <source>
        <dbReference type="EMBL" id="CAG8518472.1"/>
    </source>
</evidence>
<dbReference type="Proteomes" id="UP000789759">
    <property type="component" value="Unassembled WGS sequence"/>
</dbReference>
<comment type="caution">
    <text evidence="3">The sequence shown here is derived from an EMBL/GenBank/DDBJ whole genome shotgun (WGS) entry which is preliminary data.</text>
</comment>
<keyword evidence="4" id="KW-1185">Reference proteome</keyword>
<keyword evidence="2" id="KW-0732">Signal</keyword>
<evidence type="ECO:0000313" key="4">
    <source>
        <dbReference type="Proteomes" id="UP000789759"/>
    </source>
</evidence>
<evidence type="ECO:0000256" key="1">
    <source>
        <dbReference type="ARBA" id="ARBA00006010"/>
    </source>
</evidence>
<name>A0A9N9A5M0_9GLOM</name>
<dbReference type="PANTHER" id="PTHR33227">
    <property type="entry name" value="STIGMA-SPECIFIC STIG1-LIKE PROTEIN 3"/>
    <property type="match status" value="1"/>
</dbReference>
<gene>
    <name evidence="3" type="ORF">CPELLU_LOCUS3266</name>
</gene>
<sequence length="167" mass="17106">MNVAFKGQVVHLVLGGAPRDCADGQTCCNKKCIDTDSDPKNCGSCNNACAVGQTCCSGKCIDTNTDAAHCGSCNNTCIVGQTCQTGKCGSPGCTADSQCLSGQLHNATAVLPAQGKCISSVCYLCLSSCVGKPVCNSIIETEGAKPVKKDELGVRNIHANEIILVSI</sequence>
<dbReference type="AlphaFoldDB" id="A0A9N9A5M0"/>
<protein>
    <submittedName>
        <fullName evidence="3">7011_t:CDS:1</fullName>
    </submittedName>
</protein>
<proteinExistence type="inferred from homology"/>
<comment type="similarity">
    <text evidence="1">Belongs to the STIG1 family.</text>
</comment>
<dbReference type="PANTHER" id="PTHR33227:SF54">
    <property type="entry name" value="PROTEIN STIG1"/>
    <property type="match status" value="1"/>
</dbReference>
<reference evidence="3" key="1">
    <citation type="submission" date="2021-06" db="EMBL/GenBank/DDBJ databases">
        <authorList>
            <person name="Kallberg Y."/>
            <person name="Tangrot J."/>
            <person name="Rosling A."/>
        </authorList>
    </citation>
    <scope>NUCLEOTIDE SEQUENCE</scope>
    <source>
        <strain evidence="3">FL966</strain>
    </source>
</reference>
<dbReference type="Pfam" id="PF04885">
    <property type="entry name" value="Stig1"/>
    <property type="match status" value="1"/>
</dbReference>
<dbReference type="OrthoDB" id="439917at2759"/>
<evidence type="ECO:0000256" key="2">
    <source>
        <dbReference type="ARBA" id="ARBA00022729"/>
    </source>
</evidence>
<dbReference type="EMBL" id="CAJVQA010001551">
    <property type="protein sequence ID" value="CAG8518472.1"/>
    <property type="molecule type" value="Genomic_DNA"/>
</dbReference>
<accession>A0A9N9A5M0</accession>
<dbReference type="InterPro" id="IPR006969">
    <property type="entry name" value="Stig-like"/>
</dbReference>
<organism evidence="3 4">
    <name type="scientific">Cetraspora pellucida</name>
    <dbReference type="NCBI Taxonomy" id="1433469"/>
    <lineage>
        <taxon>Eukaryota</taxon>
        <taxon>Fungi</taxon>
        <taxon>Fungi incertae sedis</taxon>
        <taxon>Mucoromycota</taxon>
        <taxon>Glomeromycotina</taxon>
        <taxon>Glomeromycetes</taxon>
        <taxon>Diversisporales</taxon>
        <taxon>Gigasporaceae</taxon>
        <taxon>Cetraspora</taxon>
    </lineage>
</organism>